<dbReference type="Gene3D" id="3.40.50.300">
    <property type="entry name" value="P-loop containing nucleotide triphosphate hydrolases"/>
    <property type="match status" value="1"/>
</dbReference>
<dbReference type="SUPFAM" id="SSF52540">
    <property type="entry name" value="P-loop containing nucleoside triphosphate hydrolases"/>
    <property type="match status" value="1"/>
</dbReference>
<feature type="domain" description="ATPase AAA-type core" evidence="1">
    <location>
        <begin position="52"/>
        <end position="380"/>
    </location>
</feature>
<sequence length="438" mass="49725">MEVVNMLIEFRFKNYRSFRDETVLSMEASGINSLKKSLIPLSSKVKLLPSCAIYGKNGGGKSNVIRAFWLAVQFIRNAQRTQHDRAIIPVRPFSLNDYSKNDPTEFEFVYSSNGVRYWYGFSATREKIFSEYLYHAPKGQKALIFDRKEQNFSFTEDKSKRTLIGKMVAENQLFFSVACTMNDAACVSAMQWFRNEVYFSRDYSDIPGQILEYAEDKLMLKAISDYAKAADLGILDVQFEINNKEVRSDGPLPTDIPEDFKTELSQFIRALSETSSDGTILLQLQEVSAQASHQGVKKDGKKDNFYLDLSDESDGTRKLMALAPAIESALRTGGILLVDELEKELHPQLINFVVAKFQSKDSNKNGAQLIFTTHNTELLSLEYLRKDQIYFADKQNSDGSSELYSISEFSTRTSDNIRKAYLVGKYGATPNIEIEEVE</sequence>
<evidence type="ECO:0000313" key="2">
    <source>
        <dbReference type="EMBL" id="EEJ50843.1"/>
    </source>
</evidence>
<dbReference type="AlphaFoldDB" id="C2KZF4"/>
<name>C2KZF4_9FIRM</name>
<dbReference type="eggNOG" id="COG1106">
    <property type="taxonomic scope" value="Bacteria"/>
</dbReference>
<protein>
    <recommendedName>
        <fullName evidence="1">ATPase AAA-type core domain-containing protein</fullName>
    </recommendedName>
</protein>
<accession>C2KZF4</accession>
<reference evidence="2 3" key="1">
    <citation type="submission" date="2009-04" db="EMBL/GenBank/DDBJ databases">
        <authorList>
            <person name="Qin X."/>
            <person name="Bachman B."/>
            <person name="Battles P."/>
            <person name="Bell A."/>
            <person name="Bess C."/>
            <person name="Bickham C."/>
            <person name="Chaboub L."/>
            <person name="Chen D."/>
            <person name="Coyle M."/>
            <person name="Deiros D.R."/>
            <person name="Dinh H."/>
            <person name="Forbes L."/>
            <person name="Fowler G."/>
            <person name="Francisco L."/>
            <person name="Fu Q."/>
            <person name="Gubbala S."/>
            <person name="Hale W."/>
            <person name="Han Y."/>
            <person name="Hemphill L."/>
            <person name="Highlander S.K."/>
            <person name="Hirani K."/>
            <person name="Hogues M."/>
            <person name="Jackson L."/>
            <person name="Jakkamsetti A."/>
            <person name="Javaid M."/>
            <person name="Jiang H."/>
            <person name="Korchina V."/>
            <person name="Kovar C."/>
            <person name="Lara F."/>
            <person name="Lee S."/>
            <person name="Mata R."/>
            <person name="Mathew T."/>
            <person name="Moen C."/>
            <person name="Morales K."/>
            <person name="Munidasa M."/>
            <person name="Nazareth L."/>
            <person name="Ngo R."/>
            <person name="Nguyen L."/>
            <person name="Okwuonu G."/>
            <person name="Ongeri F."/>
            <person name="Patil S."/>
            <person name="Petrosino J."/>
            <person name="Pham C."/>
            <person name="Pham P."/>
            <person name="Pu L.-L."/>
            <person name="Puazo M."/>
            <person name="Raj R."/>
            <person name="Reid J."/>
            <person name="Rouhana J."/>
            <person name="Saada N."/>
            <person name="Shang Y."/>
            <person name="Simmons D."/>
            <person name="Thornton R."/>
            <person name="Warren J."/>
            <person name="Weissenberger G."/>
            <person name="Zhang J."/>
            <person name="Zhang L."/>
            <person name="Zhou C."/>
            <person name="Zhu D."/>
            <person name="Muzny D."/>
            <person name="Worley K."/>
            <person name="Gibbs R."/>
        </authorList>
    </citation>
    <scope>NUCLEOTIDE SEQUENCE [LARGE SCALE GENOMIC DNA]</scope>
    <source>
        <strain evidence="2 3">F0268</strain>
    </source>
</reference>
<evidence type="ECO:0000313" key="3">
    <source>
        <dbReference type="Proteomes" id="UP000004121"/>
    </source>
</evidence>
<gene>
    <name evidence="2" type="ORF">HMPREF6123_1873</name>
</gene>
<dbReference type="PANTHER" id="PTHR40396:SF1">
    <property type="entry name" value="ATPASE AAA-TYPE CORE DOMAIN-CONTAINING PROTEIN"/>
    <property type="match status" value="1"/>
</dbReference>
<evidence type="ECO:0000259" key="1">
    <source>
        <dbReference type="Pfam" id="PF13304"/>
    </source>
</evidence>
<dbReference type="InterPro" id="IPR027417">
    <property type="entry name" value="P-loop_NTPase"/>
</dbReference>
<dbReference type="PANTHER" id="PTHR40396">
    <property type="entry name" value="ATPASE-LIKE PROTEIN"/>
    <property type="match status" value="1"/>
</dbReference>
<keyword evidence="3" id="KW-1185">Reference proteome</keyword>
<dbReference type="EMBL" id="ACKX01000187">
    <property type="protein sequence ID" value="EEJ50843.1"/>
    <property type="molecule type" value="Genomic_DNA"/>
</dbReference>
<dbReference type="RefSeq" id="WP_007157019.1">
    <property type="nucleotide sequence ID" value="NZ_GG668534.1"/>
</dbReference>
<comment type="caution">
    <text evidence="2">The sequence shown here is derived from an EMBL/GenBank/DDBJ whole genome shotgun (WGS) entry which is preliminary data.</text>
</comment>
<proteinExistence type="predicted"/>
<dbReference type="GO" id="GO:0016887">
    <property type="term" value="F:ATP hydrolysis activity"/>
    <property type="evidence" value="ECO:0007669"/>
    <property type="project" value="InterPro"/>
</dbReference>
<dbReference type="InterPro" id="IPR003959">
    <property type="entry name" value="ATPase_AAA_core"/>
</dbReference>
<dbReference type="Pfam" id="PF13304">
    <property type="entry name" value="AAA_21"/>
    <property type="match status" value="1"/>
</dbReference>
<organism evidence="2 3">
    <name type="scientific">Oribacterium sinus F0268</name>
    <dbReference type="NCBI Taxonomy" id="585501"/>
    <lineage>
        <taxon>Bacteria</taxon>
        <taxon>Bacillati</taxon>
        <taxon>Bacillota</taxon>
        <taxon>Clostridia</taxon>
        <taxon>Lachnospirales</taxon>
        <taxon>Lachnospiraceae</taxon>
        <taxon>Oribacterium</taxon>
    </lineage>
</organism>
<dbReference type="HOGENOM" id="CLU_046693_2_0_9"/>
<dbReference type="STRING" id="585501.HMPREF6123_1873"/>
<dbReference type="GO" id="GO:0005524">
    <property type="term" value="F:ATP binding"/>
    <property type="evidence" value="ECO:0007669"/>
    <property type="project" value="InterPro"/>
</dbReference>
<dbReference type="Proteomes" id="UP000004121">
    <property type="component" value="Unassembled WGS sequence"/>
</dbReference>
<dbReference type="InParanoid" id="C2KZF4"/>